<name>A0A1I3M1A8_9FLAO</name>
<reference evidence="2" key="1">
    <citation type="submission" date="2016-10" db="EMBL/GenBank/DDBJ databases">
        <authorList>
            <person name="Varghese N."/>
            <person name="Submissions S."/>
        </authorList>
    </citation>
    <scope>NUCLEOTIDE SEQUENCE [LARGE SCALE GENOMIC DNA]</scope>
    <source>
        <strain evidence="2">DSM 22251</strain>
    </source>
</reference>
<sequence>MKNIKPKNPLLYGQIFLNFKTKKSGTLTRNFNIEEMNVDWFLKY</sequence>
<dbReference type="AlphaFoldDB" id="A0A1I3M1A8"/>
<keyword evidence="2" id="KW-1185">Reference proteome</keyword>
<dbReference type="Proteomes" id="UP000242560">
    <property type="component" value="Unassembled WGS sequence"/>
</dbReference>
<dbReference type="EMBL" id="FORQ01000002">
    <property type="protein sequence ID" value="SFI90821.1"/>
    <property type="molecule type" value="Genomic_DNA"/>
</dbReference>
<organism evidence="1 2">
    <name type="scientific">Kaistella treverensis</name>
    <dbReference type="NCBI Taxonomy" id="631455"/>
    <lineage>
        <taxon>Bacteria</taxon>
        <taxon>Pseudomonadati</taxon>
        <taxon>Bacteroidota</taxon>
        <taxon>Flavobacteriia</taxon>
        <taxon>Flavobacteriales</taxon>
        <taxon>Weeksellaceae</taxon>
        <taxon>Chryseobacterium group</taxon>
        <taxon>Kaistella</taxon>
    </lineage>
</organism>
<protein>
    <submittedName>
        <fullName evidence="1">Uncharacterized protein</fullName>
    </submittedName>
</protein>
<accession>A0A1I3M1A8</accession>
<proteinExistence type="predicted"/>
<evidence type="ECO:0000313" key="2">
    <source>
        <dbReference type="Proteomes" id="UP000242560"/>
    </source>
</evidence>
<evidence type="ECO:0000313" key="1">
    <source>
        <dbReference type="EMBL" id="SFI90821.1"/>
    </source>
</evidence>
<gene>
    <name evidence="1" type="ORF">SAMN05421638_1470</name>
</gene>